<keyword evidence="2" id="KW-1185">Reference proteome</keyword>
<name>A0A914I2P3_GLORO</name>
<evidence type="ECO:0000256" key="1">
    <source>
        <dbReference type="SAM" id="Phobius"/>
    </source>
</evidence>
<reference evidence="3" key="1">
    <citation type="submission" date="2022-11" db="UniProtKB">
        <authorList>
            <consortium name="WormBaseParasite"/>
        </authorList>
    </citation>
    <scope>IDENTIFICATION</scope>
</reference>
<dbReference type="WBParaSite" id="Gr19_v10_g6291.t1">
    <property type="protein sequence ID" value="Gr19_v10_g6291.t1"/>
    <property type="gene ID" value="Gr19_v10_g6291"/>
</dbReference>
<dbReference type="Proteomes" id="UP000887572">
    <property type="component" value="Unplaced"/>
</dbReference>
<proteinExistence type="predicted"/>
<keyword evidence="1" id="KW-0812">Transmembrane</keyword>
<sequence length="92" mass="10381">MNVQRFFAYGQFFTVNESVAAIFSNIANTVLRYEIRLQRHIGGVYTATVSMPIFCITVLAFVAMTESNARRSLLWLSRSALICLDFSSCNLC</sequence>
<dbReference type="AlphaFoldDB" id="A0A914I2P3"/>
<keyword evidence="1" id="KW-0472">Membrane</keyword>
<feature type="transmembrane region" description="Helical" evidence="1">
    <location>
        <begin position="43"/>
        <end position="64"/>
    </location>
</feature>
<evidence type="ECO:0000313" key="3">
    <source>
        <dbReference type="WBParaSite" id="Gr19_v10_g6291.t1"/>
    </source>
</evidence>
<organism evidence="2 3">
    <name type="scientific">Globodera rostochiensis</name>
    <name type="common">Golden nematode worm</name>
    <name type="synonym">Heterodera rostochiensis</name>
    <dbReference type="NCBI Taxonomy" id="31243"/>
    <lineage>
        <taxon>Eukaryota</taxon>
        <taxon>Metazoa</taxon>
        <taxon>Ecdysozoa</taxon>
        <taxon>Nematoda</taxon>
        <taxon>Chromadorea</taxon>
        <taxon>Rhabditida</taxon>
        <taxon>Tylenchina</taxon>
        <taxon>Tylenchomorpha</taxon>
        <taxon>Tylenchoidea</taxon>
        <taxon>Heteroderidae</taxon>
        <taxon>Heteroderinae</taxon>
        <taxon>Globodera</taxon>
    </lineage>
</organism>
<protein>
    <submittedName>
        <fullName evidence="3">Uncharacterized protein</fullName>
    </submittedName>
</protein>
<accession>A0A914I2P3</accession>
<evidence type="ECO:0000313" key="2">
    <source>
        <dbReference type="Proteomes" id="UP000887572"/>
    </source>
</evidence>
<keyword evidence="1" id="KW-1133">Transmembrane helix</keyword>